<dbReference type="RefSeq" id="WP_183862907.1">
    <property type="nucleotide sequence ID" value="NZ_JACHFH010000039.1"/>
</dbReference>
<feature type="transmembrane region" description="Helical" evidence="3">
    <location>
        <begin position="229"/>
        <end position="250"/>
    </location>
</feature>
<feature type="transmembrane region" description="Helical" evidence="3">
    <location>
        <begin position="75"/>
        <end position="98"/>
    </location>
</feature>
<dbReference type="Pfam" id="PF01066">
    <property type="entry name" value="CDP-OH_P_transf"/>
    <property type="match status" value="1"/>
</dbReference>
<feature type="transmembrane region" description="Helical" evidence="3">
    <location>
        <begin position="172"/>
        <end position="193"/>
    </location>
</feature>
<dbReference type="GO" id="GO:0016020">
    <property type="term" value="C:membrane"/>
    <property type="evidence" value="ECO:0007669"/>
    <property type="project" value="InterPro"/>
</dbReference>
<dbReference type="EC" id="2.7.8.8" evidence="4"/>
<dbReference type="Gene3D" id="1.20.120.1760">
    <property type="match status" value="1"/>
</dbReference>
<keyword evidence="5" id="KW-1185">Reference proteome</keyword>
<dbReference type="GO" id="GO:0003882">
    <property type="term" value="F:CDP-diacylglycerol-serine O-phosphatidyltransferase activity"/>
    <property type="evidence" value="ECO:0007669"/>
    <property type="project" value="UniProtKB-EC"/>
</dbReference>
<dbReference type="EMBL" id="JACHFH010000039">
    <property type="protein sequence ID" value="MBB5337238.1"/>
    <property type="molecule type" value="Genomic_DNA"/>
</dbReference>
<keyword evidence="3" id="KW-0812">Transmembrane</keyword>
<dbReference type="GO" id="GO:0008654">
    <property type="term" value="P:phospholipid biosynthetic process"/>
    <property type="evidence" value="ECO:0007669"/>
    <property type="project" value="InterPro"/>
</dbReference>
<keyword evidence="3" id="KW-0472">Membrane</keyword>
<evidence type="ECO:0000256" key="1">
    <source>
        <dbReference type="ARBA" id="ARBA00022679"/>
    </source>
</evidence>
<reference evidence="4 5" key="1">
    <citation type="submission" date="2020-08" db="EMBL/GenBank/DDBJ databases">
        <title>Genomic Encyclopedia of Type Strains, Phase IV (KMG-IV): sequencing the most valuable type-strain genomes for metagenomic binning, comparative biology and taxonomic classification.</title>
        <authorList>
            <person name="Goeker M."/>
        </authorList>
    </citation>
    <scope>NUCLEOTIDE SEQUENCE [LARGE SCALE GENOMIC DNA]</scope>
    <source>
        <strain evidence="4 5">DSM 24661</strain>
    </source>
</reference>
<name>A0A840UR82_9FIRM</name>
<gene>
    <name evidence="4" type="ORF">HNR32_002397</name>
</gene>
<dbReference type="AlphaFoldDB" id="A0A840UR82"/>
<dbReference type="Proteomes" id="UP000559117">
    <property type="component" value="Unassembled WGS sequence"/>
</dbReference>
<proteinExistence type="inferred from homology"/>
<keyword evidence="3" id="KW-1133">Transmembrane helix</keyword>
<comment type="similarity">
    <text evidence="2">Belongs to the CDP-alcohol phosphatidyltransferase class-I family.</text>
</comment>
<feature type="transmembrane region" description="Helical" evidence="3">
    <location>
        <begin position="110"/>
        <end position="131"/>
    </location>
</feature>
<dbReference type="InterPro" id="IPR043130">
    <property type="entry name" value="CDP-OH_PTrfase_TM_dom"/>
</dbReference>
<evidence type="ECO:0000313" key="4">
    <source>
        <dbReference type="EMBL" id="MBB5337238.1"/>
    </source>
</evidence>
<evidence type="ECO:0000256" key="3">
    <source>
        <dbReference type="SAM" id="Phobius"/>
    </source>
</evidence>
<accession>A0A840UR82</accession>
<feature type="transmembrane region" description="Helical" evidence="3">
    <location>
        <begin position="205"/>
        <end position="223"/>
    </location>
</feature>
<sequence>MNKGWIPDTCTSLNLVFGMLAIFVMLMGGVKYGPLIDGPICILLALVADGMDGRLARLLGTVDEKGKEMDSLCDVVSFGVAPGIMSVLFTLSVISMAAMKAGLQPQNLRYFVYFSMAAGIIYAVCGMMRLARFNVNVNVVHGYFMGLPIPAGGCLIATATMLIANLPFIPPIIIGYMAPIIVIVIGFLMVSHVHYPDFKGKGEKINIVAVILALLFAVGIIFICRTVFPFAILFAVFSTYAVFGILNTICNKIA</sequence>
<evidence type="ECO:0000256" key="2">
    <source>
        <dbReference type="RuleBase" id="RU003750"/>
    </source>
</evidence>
<keyword evidence="1 2" id="KW-0808">Transferase</keyword>
<feature type="transmembrane region" description="Helical" evidence="3">
    <location>
        <begin position="143"/>
        <end position="166"/>
    </location>
</feature>
<protein>
    <submittedName>
        <fullName evidence="4">CDP-diacylglycerol--serine O-phosphatidyltransferase</fullName>
        <ecNumber evidence="4">2.7.8.8</ecNumber>
    </submittedName>
</protein>
<comment type="caution">
    <text evidence="4">The sequence shown here is derived from an EMBL/GenBank/DDBJ whole genome shotgun (WGS) entry which is preliminary data.</text>
</comment>
<dbReference type="PROSITE" id="PS00379">
    <property type="entry name" value="CDP_ALCOHOL_P_TRANSF"/>
    <property type="match status" value="1"/>
</dbReference>
<evidence type="ECO:0000313" key="5">
    <source>
        <dbReference type="Proteomes" id="UP000559117"/>
    </source>
</evidence>
<dbReference type="InterPro" id="IPR048254">
    <property type="entry name" value="CDP_ALCOHOL_P_TRANSF_CS"/>
</dbReference>
<organism evidence="4 5">
    <name type="scientific">Pectinatus brassicae</name>
    <dbReference type="NCBI Taxonomy" id="862415"/>
    <lineage>
        <taxon>Bacteria</taxon>
        <taxon>Bacillati</taxon>
        <taxon>Bacillota</taxon>
        <taxon>Negativicutes</taxon>
        <taxon>Selenomonadales</taxon>
        <taxon>Selenomonadaceae</taxon>
        <taxon>Pectinatus</taxon>
    </lineage>
</organism>
<feature type="transmembrane region" description="Helical" evidence="3">
    <location>
        <begin position="12"/>
        <end position="30"/>
    </location>
</feature>
<dbReference type="InterPro" id="IPR000462">
    <property type="entry name" value="CDP-OH_P_trans"/>
</dbReference>